<evidence type="ECO:0000313" key="2">
    <source>
        <dbReference type="EMBL" id="SJZ48519.1"/>
    </source>
</evidence>
<dbReference type="InterPro" id="IPR018730">
    <property type="entry name" value="DUF2273"/>
</dbReference>
<gene>
    <name evidence="2" type="ORF">SAMN02745174_00715</name>
</gene>
<organism evidence="2 3">
    <name type="scientific">Cetobacterium ceti</name>
    <dbReference type="NCBI Taxonomy" id="180163"/>
    <lineage>
        <taxon>Bacteria</taxon>
        <taxon>Fusobacteriati</taxon>
        <taxon>Fusobacteriota</taxon>
        <taxon>Fusobacteriia</taxon>
        <taxon>Fusobacteriales</taxon>
        <taxon>Fusobacteriaceae</taxon>
        <taxon>Cetobacterium</taxon>
    </lineage>
</organism>
<dbReference type="Pfam" id="PF10031">
    <property type="entry name" value="DUF2273"/>
    <property type="match status" value="1"/>
</dbReference>
<keyword evidence="1" id="KW-0812">Transmembrane</keyword>
<name>A0A1T4L1D6_9FUSO</name>
<dbReference type="Proteomes" id="UP000191153">
    <property type="component" value="Unassembled WGS sequence"/>
</dbReference>
<feature type="transmembrane region" description="Helical" evidence="1">
    <location>
        <begin position="20"/>
        <end position="48"/>
    </location>
</feature>
<dbReference type="EMBL" id="FUWX01000005">
    <property type="protein sequence ID" value="SJZ48519.1"/>
    <property type="molecule type" value="Genomic_DNA"/>
</dbReference>
<protein>
    <submittedName>
        <fullName evidence="2">Small integral membrane protein</fullName>
    </submittedName>
</protein>
<dbReference type="STRING" id="180163.SAMN02745174_00715"/>
<evidence type="ECO:0000256" key="1">
    <source>
        <dbReference type="SAM" id="Phobius"/>
    </source>
</evidence>
<dbReference type="RefSeq" id="WP_078693246.1">
    <property type="nucleotide sequence ID" value="NZ_FUWX01000005.1"/>
</dbReference>
<keyword evidence="1" id="KW-1133">Transmembrane helix</keyword>
<proteinExistence type="predicted"/>
<keyword evidence="1" id="KW-0472">Membrane</keyword>
<accession>A0A1T4L1D6</accession>
<keyword evidence="3" id="KW-1185">Reference proteome</keyword>
<dbReference type="AlphaFoldDB" id="A0A1T4L1D6"/>
<evidence type="ECO:0000313" key="3">
    <source>
        <dbReference type="Proteomes" id="UP000191153"/>
    </source>
</evidence>
<reference evidence="2 3" key="1">
    <citation type="submission" date="2017-02" db="EMBL/GenBank/DDBJ databases">
        <authorList>
            <person name="Peterson S.W."/>
        </authorList>
    </citation>
    <scope>NUCLEOTIDE SEQUENCE [LARGE SCALE GENOMIC DNA]</scope>
    <source>
        <strain evidence="2 3">ATCC 700028</strain>
    </source>
</reference>
<sequence length="69" mass="8096">MLEELIEKFIYNFKKYVGCLIGFVIAILLLEYGFFKTVFVVVVSYIGFKLGDEKISKILKKKIIERLKD</sequence>
<dbReference type="OrthoDB" id="88836at2"/>